<protein>
    <recommendedName>
        <fullName evidence="4">Fam-m protein</fullName>
    </recommendedName>
</protein>
<keyword evidence="1" id="KW-0812">Transmembrane</keyword>
<dbReference type="RefSeq" id="XP_028859262.1">
    <property type="nucleotide sequence ID" value="XM_029006600.1"/>
</dbReference>
<evidence type="ECO:0000256" key="1">
    <source>
        <dbReference type="SAM" id="Phobius"/>
    </source>
</evidence>
<proteinExistence type="predicted"/>
<keyword evidence="3" id="KW-1185">Reference proteome</keyword>
<dbReference type="Pfam" id="PF12420">
    <property type="entry name" value="DUF3671"/>
    <property type="match status" value="1"/>
</dbReference>
<dbReference type="AlphaFoldDB" id="A0A1D3JI82"/>
<evidence type="ECO:0000313" key="3">
    <source>
        <dbReference type="Proteomes" id="UP000219813"/>
    </source>
</evidence>
<name>A0A1D3JI82_PLAMA</name>
<reference evidence="2 3" key="1">
    <citation type="submission" date="2016-06" db="EMBL/GenBank/DDBJ databases">
        <authorList>
            <consortium name="Pathogen Informatics"/>
        </authorList>
    </citation>
    <scope>NUCLEOTIDE SEQUENCE [LARGE SCALE GENOMIC DNA]</scope>
</reference>
<dbReference type="KEGG" id="pmal:PMUG01_00017400"/>
<dbReference type="EMBL" id="FLRL01000042">
    <property type="protein sequence ID" value="SBT86028.1"/>
    <property type="molecule type" value="Genomic_DNA"/>
</dbReference>
<keyword evidence="1" id="KW-1133">Transmembrane helix</keyword>
<feature type="transmembrane region" description="Helical" evidence="1">
    <location>
        <begin position="193"/>
        <end position="214"/>
    </location>
</feature>
<evidence type="ECO:0008006" key="4">
    <source>
        <dbReference type="Google" id="ProtNLM"/>
    </source>
</evidence>
<feature type="transmembrane region" description="Helical" evidence="1">
    <location>
        <begin position="12"/>
        <end position="29"/>
    </location>
</feature>
<gene>
    <name evidence="2" type="primary">PmUG01_00017400</name>
    <name evidence="2" type="ORF">PMUG01_00017400</name>
</gene>
<dbReference type="InterPro" id="IPR022139">
    <property type="entry name" value="Fam-L/Fam-M-like_plasmodium"/>
</dbReference>
<organism evidence="2 3">
    <name type="scientific">Plasmodium malariae</name>
    <dbReference type="NCBI Taxonomy" id="5858"/>
    <lineage>
        <taxon>Eukaryota</taxon>
        <taxon>Sar</taxon>
        <taxon>Alveolata</taxon>
        <taxon>Apicomplexa</taxon>
        <taxon>Aconoidasida</taxon>
        <taxon>Haemosporida</taxon>
        <taxon>Plasmodiidae</taxon>
        <taxon>Plasmodium</taxon>
        <taxon>Plasmodium (Plasmodium)</taxon>
    </lineage>
</organism>
<keyword evidence="1" id="KW-0472">Membrane</keyword>
<evidence type="ECO:0000313" key="2">
    <source>
        <dbReference type="EMBL" id="SBT86028.1"/>
    </source>
</evidence>
<dbReference type="Proteomes" id="UP000219813">
    <property type="component" value="Unassembled WGS sequence"/>
</dbReference>
<dbReference type="GeneID" id="39865631"/>
<accession>A0A1D3JI82</accession>
<sequence length="226" mass="26831">MMYTMKENFNSTIFIKIFIFTLLIWIIHYNNNLMQWLLDETYKLDRNLYITTNRLLAHYSVNGKFDVLYSKVLDEEDISENNKDTLLKNEELKDSTLNRVEWDKVAKSNKSSLFSRVDVYCEKQIFSLLDSFDKIRNNEEINYWEKCKAINRKKIKLALIPLFLLVLSLSVFLKLVHRFKELSTKGSSDLLTIVLLGLIFAIIISIVLGIIYTYKKIKKYRMIKKK</sequence>
<feature type="transmembrane region" description="Helical" evidence="1">
    <location>
        <begin position="155"/>
        <end position="173"/>
    </location>
</feature>
<dbReference type="VEuPathDB" id="PlasmoDB:PmUG01_00017400"/>